<dbReference type="RefSeq" id="WP_203758252.1">
    <property type="nucleotide sequence ID" value="NZ_BONK01000017.1"/>
</dbReference>
<feature type="region of interest" description="Disordered" evidence="1">
    <location>
        <begin position="1"/>
        <end position="20"/>
    </location>
</feature>
<proteinExistence type="predicted"/>
<feature type="region of interest" description="Disordered" evidence="1">
    <location>
        <begin position="202"/>
        <end position="370"/>
    </location>
</feature>
<dbReference type="Proteomes" id="UP000632740">
    <property type="component" value="Unassembled WGS sequence"/>
</dbReference>
<accession>A0A919P4D3</accession>
<reference evidence="2" key="1">
    <citation type="submission" date="2021-01" db="EMBL/GenBank/DDBJ databases">
        <title>Whole genome shotgun sequence of Cellulomonas chitinilytica NBRC 110799.</title>
        <authorList>
            <person name="Komaki H."/>
            <person name="Tamura T."/>
        </authorList>
    </citation>
    <scope>NUCLEOTIDE SEQUENCE</scope>
    <source>
        <strain evidence="2">NBRC 110799</strain>
    </source>
</reference>
<feature type="compositionally biased region" description="Low complexity" evidence="1">
    <location>
        <begin position="282"/>
        <end position="296"/>
    </location>
</feature>
<dbReference type="EMBL" id="BONK01000017">
    <property type="protein sequence ID" value="GIG23246.1"/>
    <property type="molecule type" value="Genomic_DNA"/>
</dbReference>
<feature type="compositionally biased region" description="Basic and acidic residues" evidence="1">
    <location>
        <begin position="344"/>
        <end position="370"/>
    </location>
</feature>
<sequence length="453" mass="46011">MAGTPDDAAAGGSVPGGSVPGGAVLDGAVLDEAARDAVPDAVLDDLYGGAADDFVARRDAAARAARDAGDKDLARRIGALRKPTVAAALVNALVRDDPGLADRVVTLGDALREAERTLDGRALRDLTRERRALVTTLVARARSLAAASGQRVGEAVAHEVDQTLTAALADPDIARDVTSGHLAAGREYSGFGGFGLGTADDAGTGRDDTSAAGADDAATRGRSSASGAAGSPRRRVPSGRLTVVDEPADEPADGSTDAGTRSAGSGARGTTTSGGKGKSGGKAKSGAGKTSRAGAADKGTSGASGTRAGMAEPATGTATTGKQSGTVADRRRRAAESARTTAADARDRARKAADRATDRRDERRADLDEATRAARAAHDLHDELVAAVTDLRRRLAKADKDAVRAEDRLAKAERALHDEERAAIGAAQDLRRAERALQAADRDLDALDDEAPT</sequence>
<feature type="compositionally biased region" description="Polar residues" evidence="1">
    <location>
        <begin position="316"/>
        <end position="326"/>
    </location>
</feature>
<evidence type="ECO:0000313" key="2">
    <source>
        <dbReference type="EMBL" id="GIG23246.1"/>
    </source>
</evidence>
<organism evidence="2 3">
    <name type="scientific">Cellulomonas chitinilytica</name>
    <dbReference type="NCBI Taxonomy" id="398759"/>
    <lineage>
        <taxon>Bacteria</taxon>
        <taxon>Bacillati</taxon>
        <taxon>Actinomycetota</taxon>
        <taxon>Actinomycetes</taxon>
        <taxon>Micrococcales</taxon>
        <taxon>Cellulomonadaceae</taxon>
        <taxon>Cellulomonas</taxon>
    </lineage>
</organism>
<gene>
    <name evidence="2" type="ORF">Cch01nite_39700</name>
</gene>
<keyword evidence="3" id="KW-1185">Reference proteome</keyword>
<evidence type="ECO:0000256" key="1">
    <source>
        <dbReference type="SAM" id="MobiDB-lite"/>
    </source>
</evidence>
<name>A0A919P4D3_9CELL</name>
<protein>
    <submittedName>
        <fullName evidence="2">Uncharacterized protein</fullName>
    </submittedName>
</protein>
<comment type="caution">
    <text evidence="2">The sequence shown here is derived from an EMBL/GenBank/DDBJ whole genome shotgun (WGS) entry which is preliminary data.</text>
</comment>
<dbReference type="AlphaFoldDB" id="A0A919P4D3"/>
<evidence type="ECO:0000313" key="3">
    <source>
        <dbReference type="Proteomes" id="UP000632740"/>
    </source>
</evidence>
<feature type="compositionally biased region" description="Low complexity" evidence="1">
    <location>
        <begin position="210"/>
        <end position="231"/>
    </location>
</feature>
<feature type="compositionally biased region" description="Low complexity" evidence="1">
    <location>
        <begin position="254"/>
        <end position="271"/>
    </location>
</feature>